<dbReference type="PROSITE" id="PS51071">
    <property type="entry name" value="HTH_RPIR"/>
    <property type="match status" value="1"/>
</dbReference>
<dbReference type="GO" id="GO:0003700">
    <property type="term" value="F:DNA-binding transcription factor activity"/>
    <property type="evidence" value="ECO:0007669"/>
    <property type="project" value="InterPro"/>
</dbReference>
<accession>A0A286I9E3</accession>
<dbReference type="InterPro" id="IPR036388">
    <property type="entry name" value="WH-like_DNA-bd_sf"/>
</dbReference>
<evidence type="ECO:0000259" key="4">
    <source>
        <dbReference type="PROSITE" id="PS51071"/>
    </source>
</evidence>
<dbReference type="GO" id="GO:0003677">
    <property type="term" value="F:DNA binding"/>
    <property type="evidence" value="ECO:0007669"/>
    <property type="project" value="UniProtKB-KW"/>
</dbReference>
<dbReference type="GO" id="GO:1901135">
    <property type="term" value="P:carbohydrate derivative metabolic process"/>
    <property type="evidence" value="ECO:0007669"/>
    <property type="project" value="InterPro"/>
</dbReference>
<dbReference type="InterPro" id="IPR046348">
    <property type="entry name" value="SIS_dom_sf"/>
</dbReference>
<feature type="domain" description="HTH rpiR-type" evidence="4">
    <location>
        <begin position="1"/>
        <end position="77"/>
    </location>
</feature>
<dbReference type="PANTHER" id="PTHR30514">
    <property type="entry name" value="GLUCOKINASE"/>
    <property type="match status" value="1"/>
</dbReference>
<dbReference type="Pfam" id="PF01418">
    <property type="entry name" value="HTH_6"/>
    <property type="match status" value="1"/>
</dbReference>
<dbReference type="SUPFAM" id="SSF46689">
    <property type="entry name" value="Homeodomain-like"/>
    <property type="match status" value="1"/>
</dbReference>
<organism evidence="5 6">
    <name type="scientific">Hoeflea halophila</name>
    <dbReference type="NCBI Taxonomy" id="714899"/>
    <lineage>
        <taxon>Bacteria</taxon>
        <taxon>Pseudomonadati</taxon>
        <taxon>Pseudomonadota</taxon>
        <taxon>Alphaproteobacteria</taxon>
        <taxon>Hyphomicrobiales</taxon>
        <taxon>Rhizobiaceae</taxon>
        <taxon>Hoeflea</taxon>
    </lineage>
</organism>
<dbReference type="Pfam" id="PF01380">
    <property type="entry name" value="SIS"/>
    <property type="match status" value="1"/>
</dbReference>
<keyword evidence="1" id="KW-0805">Transcription regulation</keyword>
<dbReference type="GO" id="GO:0097367">
    <property type="term" value="F:carbohydrate derivative binding"/>
    <property type="evidence" value="ECO:0007669"/>
    <property type="project" value="InterPro"/>
</dbReference>
<dbReference type="AlphaFoldDB" id="A0A286I9E3"/>
<dbReference type="InterPro" id="IPR000281">
    <property type="entry name" value="HTH_RpiR"/>
</dbReference>
<dbReference type="OrthoDB" id="3574600at2"/>
<keyword evidence="2" id="KW-0238">DNA-binding</keyword>
<protein>
    <submittedName>
        <fullName evidence="5">RpiR family transcriptional regulator</fullName>
    </submittedName>
</protein>
<evidence type="ECO:0000256" key="3">
    <source>
        <dbReference type="ARBA" id="ARBA00023163"/>
    </source>
</evidence>
<evidence type="ECO:0000256" key="1">
    <source>
        <dbReference type="ARBA" id="ARBA00023015"/>
    </source>
</evidence>
<dbReference type="SUPFAM" id="SSF53697">
    <property type="entry name" value="SIS domain"/>
    <property type="match status" value="1"/>
</dbReference>
<dbReference type="InterPro" id="IPR035472">
    <property type="entry name" value="RpiR-like_SIS"/>
</dbReference>
<dbReference type="RefSeq" id="WP_097106806.1">
    <property type="nucleotide sequence ID" value="NZ_OCPC01000002.1"/>
</dbReference>
<dbReference type="PANTHER" id="PTHR30514:SF18">
    <property type="entry name" value="RPIR-FAMILY TRANSCRIPTIONAL REGULATOR"/>
    <property type="match status" value="1"/>
</dbReference>
<dbReference type="Gene3D" id="3.40.50.10490">
    <property type="entry name" value="Glucose-6-phosphate isomerase like protein, domain 1"/>
    <property type="match status" value="1"/>
</dbReference>
<dbReference type="InterPro" id="IPR009057">
    <property type="entry name" value="Homeodomain-like_sf"/>
</dbReference>
<name>A0A286I9E3_9HYPH</name>
<dbReference type="InterPro" id="IPR047640">
    <property type="entry name" value="RpiR-like"/>
</dbReference>
<sequence>MAIREQVQAALGTLPGAEKKIAHAFLANYPSIGLSTIAELAALAGTSAPTVLRFVARLGFESYPEFQRVLRNDVQAQLMSPLERARSTGPATENPALKASFASIAANLDATLKAVPESEFEAACELLSDQKSACHLIGGRFTDTIASYMAAHLRIIRPNVRHFGGQTSTWRDQLLDVRPGDVVVFFDIRRYQSDLVRLGELMVERKARIVLITDPWLSPIARSARVVLPCVVDANRTWDSSIALMALAEALIDRVSRSLSESARARMQTLEDIHWNNLPGR</sequence>
<proteinExistence type="predicted"/>
<dbReference type="Proteomes" id="UP000219465">
    <property type="component" value="Unassembled WGS sequence"/>
</dbReference>
<evidence type="ECO:0000256" key="2">
    <source>
        <dbReference type="ARBA" id="ARBA00023125"/>
    </source>
</evidence>
<evidence type="ECO:0000313" key="6">
    <source>
        <dbReference type="Proteomes" id="UP000219465"/>
    </source>
</evidence>
<dbReference type="EMBL" id="OCPC01000002">
    <property type="protein sequence ID" value="SOE16738.1"/>
    <property type="molecule type" value="Genomic_DNA"/>
</dbReference>
<keyword evidence="6" id="KW-1185">Reference proteome</keyword>
<gene>
    <name evidence="5" type="ORF">SAMN05877838_1618</name>
</gene>
<keyword evidence="3" id="KW-0804">Transcription</keyword>
<evidence type="ECO:0000313" key="5">
    <source>
        <dbReference type="EMBL" id="SOE16738.1"/>
    </source>
</evidence>
<dbReference type="InterPro" id="IPR001347">
    <property type="entry name" value="SIS_dom"/>
</dbReference>
<reference evidence="6" key="1">
    <citation type="submission" date="2017-08" db="EMBL/GenBank/DDBJ databases">
        <authorList>
            <person name="Varghese N."/>
            <person name="Submissions S."/>
        </authorList>
    </citation>
    <scope>NUCLEOTIDE SEQUENCE [LARGE SCALE GENOMIC DNA]</scope>
    <source>
        <strain evidence="6">KCTC 23107</strain>
    </source>
</reference>
<dbReference type="Gene3D" id="1.10.10.10">
    <property type="entry name" value="Winged helix-like DNA-binding domain superfamily/Winged helix DNA-binding domain"/>
    <property type="match status" value="1"/>
</dbReference>
<dbReference type="CDD" id="cd05013">
    <property type="entry name" value="SIS_RpiR"/>
    <property type="match status" value="1"/>
</dbReference>